<evidence type="ECO:0000256" key="1">
    <source>
        <dbReference type="ARBA" id="ARBA00023172"/>
    </source>
</evidence>
<name>A0A9P6WWD7_RHIOR</name>
<dbReference type="AlphaFoldDB" id="A0A9P6WWD7"/>
<comment type="caution">
    <text evidence="3">The sequence shown here is derived from an EMBL/GenBank/DDBJ whole genome shotgun (WGS) entry which is preliminary data.</text>
</comment>
<evidence type="ECO:0000313" key="4">
    <source>
        <dbReference type="Proteomes" id="UP000716291"/>
    </source>
</evidence>
<evidence type="ECO:0000259" key="2">
    <source>
        <dbReference type="PROSITE" id="PS51898"/>
    </source>
</evidence>
<gene>
    <name evidence="3" type="ORF">G6F64_013020</name>
</gene>
<dbReference type="GO" id="GO:0006310">
    <property type="term" value="P:DNA recombination"/>
    <property type="evidence" value="ECO:0007669"/>
    <property type="project" value="UniProtKB-KW"/>
</dbReference>
<evidence type="ECO:0000313" key="3">
    <source>
        <dbReference type="EMBL" id="KAG1297841.1"/>
    </source>
</evidence>
<dbReference type="InterPro" id="IPR013762">
    <property type="entry name" value="Integrase-like_cat_sf"/>
</dbReference>
<dbReference type="PANTHER" id="PTHR35617:SF3">
    <property type="entry name" value="CORE-BINDING (CB) DOMAIN-CONTAINING PROTEIN"/>
    <property type="match status" value="1"/>
</dbReference>
<dbReference type="GO" id="GO:0015074">
    <property type="term" value="P:DNA integration"/>
    <property type="evidence" value="ECO:0007669"/>
    <property type="project" value="InterPro"/>
</dbReference>
<dbReference type="Gene3D" id="1.10.443.10">
    <property type="entry name" value="Intergrase catalytic core"/>
    <property type="match status" value="1"/>
</dbReference>
<dbReference type="SUPFAM" id="SSF56349">
    <property type="entry name" value="DNA breaking-rejoining enzymes"/>
    <property type="match status" value="1"/>
</dbReference>
<organism evidence="3 4">
    <name type="scientific">Rhizopus oryzae</name>
    <name type="common">Mucormycosis agent</name>
    <name type="synonym">Rhizopus arrhizus var. delemar</name>
    <dbReference type="NCBI Taxonomy" id="64495"/>
    <lineage>
        <taxon>Eukaryota</taxon>
        <taxon>Fungi</taxon>
        <taxon>Fungi incertae sedis</taxon>
        <taxon>Mucoromycota</taxon>
        <taxon>Mucoromycotina</taxon>
        <taxon>Mucoromycetes</taxon>
        <taxon>Mucorales</taxon>
        <taxon>Mucorineae</taxon>
        <taxon>Rhizopodaceae</taxon>
        <taxon>Rhizopus</taxon>
    </lineage>
</organism>
<sequence>MRSAIASVWKVLHPKETPLADQEFIRSFFEAKRKQEVRIPTQQQLMTWDTNILLKNIKKKWPNNEDLELYDLQKKAILLLSLATMARPGSDIGRLQKRDVIFEMKNEHITGATIHFRLPKETQVKSLRIGLIEDVSICPVNTVYDFVERSIILRSTLDASHTLWLAYINKPDKIRSIRQSTVSKWIKEEMELAGIDTSVYKAHSIRSAASTKAIESGHTPEEVKEHANWSQNSYTMERYYYKPTAQKTKSTKIVNSIFSNTENNTTSEVETEAIEIVLGTTCNSKIAEVETEDVVQPALSTSWYRFW</sequence>
<keyword evidence="1" id="KW-0233">DNA recombination</keyword>
<dbReference type="PANTHER" id="PTHR35617">
    <property type="entry name" value="PHAGE_INTEGRASE DOMAIN-CONTAINING PROTEIN"/>
    <property type="match status" value="1"/>
</dbReference>
<dbReference type="InterPro" id="IPR002104">
    <property type="entry name" value="Integrase_catalytic"/>
</dbReference>
<proteinExistence type="predicted"/>
<accession>A0A9P6WWD7</accession>
<dbReference type="GO" id="GO:0003677">
    <property type="term" value="F:DNA binding"/>
    <property type="evidence" value="ECO:0007669"/>
    <property type="project" value="InterPro"/>
</dbReference>
<feature type="domain" description="Tyr recombinase" evidence="2">
    <location>
        <begin position="38"/>
        <end position="253"/>
    </location>
</feature>
<dbReference type="EMBL" id="JAANQT010004650">
    <property type="protein sequence ID" value="KAG1297841.1"/>
    <property type="molecule type" value="Genomic_DNA"/>
</dbReference>
<dbReference type="Proteomes" id="UP000716291">
    <property type="component" value="Unassembled WGS sequence"/>
</dbReference>
<reference evidence="3" key="1">
    <citation type="journal article" date="2020" name="Microb. Genom.">
        <title>Genetic diversity of clinical and environmental Mucorales isolates obtained from an investigation of mucormycosis cases among solid organ transplant recipients.</title>
        <authorList>
            <person name="Nguyen M.H."/>
            <person name="Kaul D."/>
            <person name="Muto C."/>
            <person name="Cheng S.J."/>
            <person name="Richter R.A."/>
            <person name="Bruno V.M."/>
            <person name="Liu G."/>
            <person name="Beyhan S."/>
            <person name="Sundermann A.J."/>
            <person name="Mounaud S."/>
            <person name="Pasculle A.W."/>
            <person name="Nierman W.C."/>
            <person name="Driscoll E."/>
            <person name="Cumbie R."/>
            <person name="Clancy C.J."/>
            <person name="Dupont C.L."/>
        </authorList>
    </citation>
    <scope>NUCLEOTIDE SEQUENCE</scope>
    <source>
        <strain evidence="3">GL11</strain>
    </source>
</reference>
<dbReference type="InterPro" id="IPR011010">
    <property type="entry name" value="DNA_brk_join_enz"/>
</dbReference>
<dbReference type="Pfam" id="PF00589">
    <property type="entry name" value="Phage_integrase"/>
    <property type="match status" value="1"/>
</dbReference>
<dbReference type="PROSITE" id="PS51898">
    <property type="entry name" value="TYR_RECOMBINASE"/>
    <property type="match status" value="1"/>
</dbReference>
<protein>
    <recommendedName>
        <fullName evidence="2">Tyr recombinase domain-containing protein</fullName>
    </recommendedName>
</protein>
<keyword evidence="4" id="KW-1185">Reference proteome</keyword>